<keyword evidence="3" id="KW-1185">Reference proteome</keyword>
<keyword evidence="2" id="KW-0687">Ribonucleoprotein</keyword>
<dbReference type="SUPFAM" id="SSF69754">
    <property type="entry name" value="Ribosome binding protein Y (YfiA homologue)"/>
    <property type="match status" value="1"/>
</dbReference>
<keyword evidence="2" id="KW-0689">Ribosomal protein</keyword>
<reference evidence="2 3" key="1">
    <citation type="submission" date="2017-05" db="EMBL/GenBank/DDBJ databases">
        <authorList>
            <person name="Varghese N."/>
            <person name="Submissions S."/>
        </authorList>
    </citation>
    <scope>NUCLEOTIDE SEQUENCE [LARGE SCALE GENOMIC DNA]</scope>
    <source>
        <strain evidence="2 3">DSM 26001</strain>
    </source>
</reference>
<organism evidence="2 3">
    <name type="scientific">Noviherbaspirillum suwonense</name>
    <dbReference type="NCBI Taxonomy" id="1224511"/>
    <lineage>
        <taxon>Bacteria</taxon>
        <taxon>Pseudomonadati</taxon>
        <taxon>Pseudomonadota</taxon>
        <taxon>Betaproteobacteria</taxon>
        <taxon>Burkholderiales</taxon>
        <taxon>Oxalobacteraceae</taxon>
        <taxon>Noviherbaspirillum</taxon>
    </lineage>
</organism>
<evidence type="ECO:0000256" key="1">
    <source>
        <dbReference type="SAM" id="MobiDB-lite"/>
    </source>
</evidence>
<name>A0ABY1QVF3_9BURK</name>
<dbReference type="InterPro" id="IPR003489">
    <property type="entry name" value="RHF/RaiA"/>
</dbReference>
<dbReference type="RefSeq" id="WP_283445759.1">
    <property type="nucleotide sequence ID" value="NZ_FXUL01000050.1"/>
</dbReference>
<accession>A0ABY1QVF3</accession>
<sequence length="113" mass="12526">MKVAMYSHSFGLTAALHEYTLHQVRNALSHTLAHVQRVTVRLRDLNGARGGLDKRCDIHVVIDGAGPVITTSTDRDLYAAISQAAGRIGRTVSRRVRQQRQGRVVRMVPEPSE</sequence>
<dbReference type="Gene3D" id="3.30.160.100">
    <property type="entry name" value="Ribosome hibernation promotion factor-like"/>
    <property type="match status" value="1"/>
</dbReference>
<gene>
    <name evidence="2" type="ORF">SAMN06295970_1505</name>
</gene>
<feature type="region of interest" description="Disordered" evidence="1">
    <location>
        <begin position="92"/>
        <end position="113"/>
    </location>
</feature>
<dbReference type="Proteomes" id="UP001158049">
    <property type="component" value="Unassembled WGS sequence"/>
</dbReference>
<dbReference type="InterPro" id="IPR036567">
    <property type="entry name" value="RHF-like"/>
</dbReference>
<comment type="caution">
    <text evidence="2">The sequence shown here is derived from an EMBL/GenBank/DDBJ whole genome shotgun (WGS) entry which is preliminary data.</text>
</comment>
<feature type="compositionally biased region" description="Low complexity" evidence="1">
    <location>
        <begin position="101"/>
        <end position="113"/>
    </location>
</feature>
<evidence type="ECO:0000313" key="3">
    <source>
        <dbReference type="Proteomes" id="UP001158049"/>
    </source>
</evidence>
<dbReference type="GO" id="GO:0005840">
    <property type="term" value="C:ribosome"/>
    <property type="evidence" value="ECO:0007669"/>
    <property type="project" value="UniProtKB-KW"/>
</dbReference>
<protein>
    <submittedName>
        <fullName evidence="2">Sigma 54 modulation protein / S30EA ribosomal protein</fullName>
    </submittedName>
</protein>
<dbReference type="Pfam" id="PF02482">
    <property type="entry name" value="Ribosomal_S30AE"/>
    <property type="match status" value="1"/>
</dbReference>
<proteinExistence type="predicted"/>
<evidence type="ECO:0000313" key="2">
    <source>
        <dbReference type="EMBL" id="SMP81911.1"/>
    </source>
</evidence>
<dbReference type="EMBL" id="FXUL01000050">
    <property type="protein sequence ID" value="SMP81911.1"/>
    <property type="molecule type" value="Genomic_DNA"/>
</dbReference>